<reference evidence="7 8" key="1">
    <citation type="submission" date="2018-06" db="EMBL/GenBank/DDBJ databases">
        <authorList>
            <consortium name="Pathogen Informatics"/>
            <person name="Doyle S."/>
        </authorList>
    </citation>
    <scope>NUCLEOTIDE SEQUENCE [LARGE SCALE GENOMIC DNA]</scope>
    <source>
        <strain evidence="7 8">NCTC11819</strain>
    </source>
</reference>
<keyword evidence="5" id="KW-0902">Two-component regulatory system</keyword>
<keyword evidence="4 7" id="KW-0418">Kinase</keyword>
<organism evidence="7 8">
    <name type="scientific">Mobiluncus mulieris</name>
    <dbReference type="NCBI Taxonomy" id="2052"/>
    <lineage>
        <taxon>Bacteria</taxon>
        <taxon>Bacillati</taxon>
        <taxon>Actinomycetota</taxon>
        <taxon>Actinomycetes</taxon>
        <taxon>Actinomycetales</taxon>
        <taxon>Actinomycetaceae</taxon>
        <taxon>Mobiluncus</taxon>
    </lineage>
</organism>
<dbReference type="AlphaFoldDB" id="A0A2J9KQP0"/>
<accession>A0A2J9KQP0</accession>
<dbReference type="Proteomes" id="UP000255284">
    <property type="component" value="Unassembled WGS sequence"/>
</dbReference>
<evidence type="ECO:0000313" key="8">
    <source>
        <dbReference type="Proteomes" id="UP000255284"/>
    </source>
</evidence>
<dbReference type="GO" id="GO:0004673">
    <property type="term" value="F:protein histidine kinase activity"/>
    <property type="evidence" value="ECO:0007669"/>
    <property type="project" value="UniProtKB-EC"/>
</dbReference>
<dbReference type="EC" id="2.7.13.3" evidence="2"/>
<protein>
    <recommendedName>
        <fullName evidence="2">histidine kinase</fullName>
        <ecNumber evidence="2">2.7.13.3</ecNumber>
    </recommendedName>
</protein>
<feature type="transmembrane region" description="Helical" evidence="6">
    <location>
        <begin position="84"/>
        <end position="104"/>
    </location>
</feature>
<evidence type="ECO:0000256" key="5">
    <source>
        <dbReference type="ARBA" id="ARBA00023012"/>
    </source>
</evidence>
<keyword evidence="6" id="KW-1133">Transmembrane helix</keyword>
<dbReference type="InterPro" id="IPR050482">
    <property type="entry name" value="Sensor_HK_TwoCompSys"/>
</dbReference>
<evidence type="ECO:0000256" key="3">
    <source>
        <dbReference type="ARBA" id="ARBA00022679"/>
    </source>
</evidence>
<keyword evidence="3" id="KW-0808">Transferase</keyword>
<evidence type="ECO:0000313" key="7">
    <source>
        <dbReference type="EMBL" id="STO17574.1"/>
    </source>
</evidence>
<proteinExistence type="predicted"/>
<feature type="transmembrane region" description="Helical" evidence="6">
    <location>
        <begin position="21"/>
        <end position="47"/>
    </location>
</feature>
<gene>
    <name evidence="7" type="ORF">NCTC11819_02168</name>
</gene>
<keyword evidence="6" id="KW-0812">Transmembrane</keyword>
<name>A0A2J9KQP0_9ACTO</name>
<comment type="catalytic activity">
    <reaction evidence="1">
        <text>ATP + protein L-histidine = ADP + protein N-phospho-L-histidine.</text>
        <dbReference type="EC" id="2.7.13.3"/>
    </reaction>
</comment>
<dbReference type="GO" id="GO:0000160">
    <property type="term" value="P:phosphorelay signal transduction system"/>
    <property type="evidence" value="ECO:0007669"/>
    <property type="project" value="UniProtKB-KW"/>
</dbReference>
<evidence type="ECO:0000256" key="1">
    <source>
        <dbReference type="ARBA" id="ARBA00000085"/>
    </source>
</evidence>
<dbReference type="InterPro" id="IPR036890">
    <property type="entry name" value="HATPase_C_sf"/>
</dbReference>
<dbReference type="PANTHER" id="PTHR24421">
    <property type="entry name" value="NITRATE/NITRITE SENSOR PROTEIN NARX-RELATED"/>
    <property type="match status" value="1"/>
</dbReference>
<feature type="transmembrane region" description="Helical" evidence="6">
    <location>
        <begin position="59"/>
        <end position="77"/>
    </location>
</feature>
<dbReference type="GeneID" id="61167785"/>
<keyword evidence="6" id="KW-0472">Membrane</keyword>
<dbReference type="OrthoDB" id="123261at2"/>
<dbReference type="Gene3D" id="3.30.565.10">
    <property type="entry name" value="Histidine kinase-like ATPase, C-terminal domain"/>
    <property type="match status" value="1"/>
</dbReference>
<evidence type="ECO:0000256" key="2">
    <source>
        <dbReference type="ARBA" id="ARBA00012438"/>
    </source>
</evidence>
<comment type="caution">
    <text evidence="7">The sequence shown here is derived from an EMBL/GenBank/DDBJ whole genome shotgun (WGS) entry which is preliminary data.</text>
</comment>
<dbReference type="EMBL" id="UGGQ01000006">
    <property type="protein sequence ID" value="STO17574.1"/>
    <property type="molecule type" value="Genomic_DNA"/>
</dbReference>
<dbReference type="PANTHER" id="PTHR24421:SF10">
    <property type="entry name" value="NITRATE_NITRITE SENSOR PROTEIN NARQ"/>
    <property type="match status" value="1"/>
</dbReference>
<dbReference type="RefSeq" id="WP_004012564.1">
    <property type="nucleotide sequence ID" value="NZ_JACHMA010000001.1"/>
</dbReference>
<sequence>MDIPRSQLSRLFRLDVAARAGLQWLMTTLTLRGLLLSTSLAVFALWQVWTWIKTPPHSLWLWLLILPIVTAWILMVFRSVPGRWILLAVCVLYIFLPVQTPILLQSMASLVLCAEGTVHRQRWLVIATVLSSFASFQHFDYQVESLISQLILSLITVGLSWAARVIVEERETAKENVRRIQEETEQRIAAAIHDTTARDLTRLVLRLQHWEESNTCDRQIIQQELQQEAAESLSRLRHLIRVLEGVQLGIDQEALTLKETLEQAHKHLTHANISLTTDIDPRLYNLPVENTLIVTETVAELLANAEKYAAPLSEVELSLNLEGQTVMLFQSNRIGQSPKTPDVSGGTGLQRLAYRLDNLGGNLETSTIGAMWLTEAQIPLIPDLEKLLKG</sequence>
<evidence type="ECO:0000256" key="4">
    <source>
        <dbReference type="ARBA" id="ARBA00022777"/>
    </source>
</evidence>
<evidence type="ECO:0000256" key="6">
    <source>
        <dbReference type="SAM" id="Phobius"/>
    </source>
</evidence>